<dbReference type="Pfam" id="PF00583">
    <property type="entry name" value="Acetyltransf_1"/>
    <property type="match status" value="1"/>
</dbReference>
<accession>A0A2T0FXB9</accession>
<feature type="domain" description="N-acetyltransferase" evidence="1">
    <location>
        <begin position="1"/>
        <end position="153"/>
    </location>
</feature>
<evidence type="ECO:0000259" key="1">
    <source>
        <dbReference type="PROSITE" id="PS51186"/>
    </source>
</evidence>
<dbReference type="InterPro" id="IPR000182">
    <property type="entry name" value="GNAT_dom"/>
</dbReference>
<dbReference type="InterPro" id="IPR016181">
    <property type="entry name" value="Acyl_CoA_acyltransferase"/>
</dbReference>
<dbReference type="Proteomes" id="UP000238573">
    <property type="component" value="Unassembled WGS sequence"/>
</dbReference>
<gene>
    <name evidence="2" type="ORF">C6A27_09765</name>
</gene>
<dbReference type="Gene3D" id="3.40.630.30">
    <property type="match status" value="1"/>
</dbReference>
<dbReference type="GO" id="GO:0016747">
    <property type="term" value="F:acyltransferase activity, transferring groups other than amino-acyl groups"/>
    <property type="evidence" value="ECO:0007669"/>
    <property type="project" value="InterPro"/>
</dbReference>
<evidence type="ECO:0000313" key="3">
    <source>
        <dbReference type="Proteomes" id="UP000238573"/>
    </source>
</evidence>
<sequence>MKIEPLSQSNAEEIANHWHYEGIYAFYDMQADPEDYEEILSPEARGNHYYQVLKNDELYGFFCLFPIDKDKQELGLGMKPEYCGKGQGKDFLQTILRFIEENISVKILTLSVADFNQRAQRLYLNCGFNVIGRQPQESNGDSYLFVKMEKELK</sequence>
<protein>
    <submittedName>
        <fullName evidence="2">N-acetyltransferase</fullName>
    </submittedName>
</protein>
<name>A0A2T0FXB9_STRAP</name>
<proteinExistence type="predicted"/>
<dbReference type="SUPFAM" id="SSF55729">
    <property type="entry name" value="Acyl-CoA N-acyltransferases (Nat)"/>
    <property type="match status" value="1"/>
</dbReference>
<reference evidence="2 3" key="1">
    <citation type="journal article" date="1993" name="J. Dent. Res.">
        <title>The isolation and characterization of milleri group streptococci from dental periapical abscesses.</title>
        <authorList>
            <person name="Fisher L.E."/>
            <person name="Russell R.R."/>
        </authorList>
    </citation>
    <scope>NUCLEOTIDE SEQUENCE [LARGE SCALE GENOMIC DNA]</scope>
    <source>
        <strain evidence="2 3">OUP21</strain>
    </source>
</reference>
<dbReference type="EMBL" id="PVSZ01000022">
    <property type="protein sequence ID" value="PRT68464.1"/>
    <property type="molecule type" value="Genomic_DNA"/>
</dbReference>
<comment type="caution">
    <text evidence="2">The sequence shown here is derived from an EMBL/GenBank/DDBJ whole genome shotgun (WGS) entry which is preliminary data.</text>
</comment>
<dbReference type="RefSeq" id="WP_106384803.1">
    <property type="nucleotide sequence ID" value="NZ_JAQERC010000002.1"/>
</dbReference>
<keyword evidence="2" id="KW-0808">Transferase</keyword>
<dbReference type="AlphaFoldDB" id="A0A2T0FXB9"/>
<dbReference type="PROSITE" id="PS51186">
    <property type="entry name" value="GNAT"/>
    <property type="match status" value="1"/>
</dbReference>
<evidence type="ECO:0000313" key="2">
    <source>
        <dbReference type="EMBL" id="PRT68464.1"/>
    </source>
</evidence>
<organism evidence="2 3">
    <name type="scientific">Streptococcus anginosus</name>
    <dbReference type="NCBI Taxonomy" id="1328"/>
    <lineage>
        <taxon>Bacteria</taxon>
        <taxon>Bacillati</taxon>
        <taxon>Bacillota</taxon>
        <taxon>Bacilli</taxon>
        <taxon>Lactobacillales</taxon>
        <taxon>Streptococcaceae</taxon>
        <taxon>Streptococcus</taxon>
        <taxon>Streptococcus anginosus group</taxon>
    </lineage>
</organism>